<accession>A0ACC2ID55</accession>
<comment type="caution">
    <text evidence="1">The sequence shown here is derived from an EMBL/GenBank/DDBJ whole genome shotgun (WGS) entry which is preliminary data.</text>
</comment>
<dbReference type="EMBL" id="JAPHNI010000279">
    <property type="protein sequence ID" value="KAJ8113038.1"/>
    <property type="molecule type" value="Genomic_DNA"/>
</dbReference>
<protein>
    <submittedName>
        <fullName evidence="1">Uncharacterized protein</fullName>
    </submittedName>
</protein>
<evidence type="ECO:0000313" key="2">
    <source>
        <dbReference type="Proteomes" id="UP001153331"/>
    </source>
</evidence>
<proteinExistence type="predicted"/>
<gene>
    <name evidence="1" type="ORF">OPT61_g4738</name>
</gene>
<reference evidence="1" key="1">
    <citation type="submission" date="2022-11" db="EMBL/GenBank/DDBJ databases">
        <title>Genome Sequence of Boeremia exigua.</title>
        <authorList>
            <person name="Buettner E."/>
        </authorList>
    </citation>
    <scope>NUCLEOTIDE SEQUENCE</scope>
    <source>
        <strain evidence="1">CU02</strain>
    </source>
</reference>
<sequence length="451" mass="49501">MSDSTHIASDSSAEGSNHSGSPTFSQGSKTSKGSGSTANSSPDTSPSRCSKAKKQEPAAKVDTSRPDLLEHISVSLSAGAQLAFNQYKDLYLDISGIPTYLVQLTADEYGELQEALIRVPPLNNFVRLHVRSKWTSPDRFNFWGSLIISMETVVHSEVSRGICEDIRGMLDRYINCSEEDTDLGKNLRCIEQVSTLSLIETVTMRSEPGGRRTPVAFKAIPDASFAYNDGTRNYRQHPLVVIEVGFSQSAANLHSKAMDYARIPRDLHPVNTIVTIKLPYKKSAAQTLDGPFQEEGVCTVYRPLLDNKKWKVDIVETVFMGKNGHCKGDRYLDLSLADFCPSGTLKSGEDSPIRIHSMRLTEIFQDAAGCQEDWEDEQNMLRRYVEDFDRIPGASSTESSFIEEGSSTEDSATSEAPLIEHSDKTSSGSSEASLAEDADEAPGVTEEQEAS</sequence>
<dbReference type="Proteomes" id="UP001153331">
    <property type="component" value="Unassembled WGS sequence"/>
</dbReference>
<keyword evidence="2" id="KW-1185">Reference proteome</keyword>
<evidence type="ECO:0000313" key="1">
    <source>
        <dbReference type="EMBL" id="KAJ8113038.1"/>
    </source>
</evidence>
<organism evidence="1 2">
    <name type="scientific">Boeremia exigua</name>
    <dbReference type="NCBI Taxonomy" id="749465"/>
    <lineage>
        <taxon>Eukaryota</taxon>
        <taxon>Fungi</taxon>
        <taxon>Dikarya</taxon>
        <taxon>Ascomycota</taxon>
        <taxon>Pezizomycotina</taxon>
        <taxon>Dothideomycetes</taxon>
        <taxon>Pleosporomycetidae</taxon>
        <taxon>Pleosporales</taxon>
        <taxon>Pleosporineae</taxon>
        <taxon>Didymellaceae</taxon>
        <taxon>Boeremia</taxon>
    </lineage>
</organism>
<name>A0ACC2ID55_9PLEO</name>